<name>A0A2S9Y1P2_9BACT</name>
<dbReference type="SUPFAM" id="SSF81901">
    <property type="entry name" value="HCP-like"/>
    <property type="match status" value="6"/>
</dbReference>
<gene>
    <name evidence="3" type="primary">hcpD</name>
    <name evidence="3" type="ORF">ENSA5_29360</name>
</gene>
<dbReference type="PANTHER" id="PTHR13891:SF1">
    <property type="entry name" value="CYTOCHROME C OXIDASE ASSEMBLY FACTOR 7"/>
    <property type="match status" value="1"/>
</dbReference>
<dbReference type="EC" id="3.5.2.6" evidence="3"/>
<reference evidence="3 4" key="1">
    <citation type="submission" date="2018-03" db="EMBL/GenBank/DDBJ databases">
        <title>Draft Genome Sequences of the Obligatory Marine Myxobacteria Enhygromyxa salina SWB005.</title>
        <authorList>
            <person name="Poehlein A."/>
            <person name="Moghaddam J.A."/>
            <person name="Harms H."/>
            <person name="Alanjari M."/>
            <person name="Koenig G.M."/>
            <person name="Daniel R."/>
            <person name="Schaeberle T.F."/>
        </authorList>
    </citation>
    <scope>NUCLEOTIDE SEQUENCE [LARGE SCALE GENOMIC DNA]</scope>
    <source>
        <strain evidence="3 4">SWB005</strain>
    </source>
</reference>
<protein>
    <submittedName>
        <fullName evidence="3">Putative beta-lactamase HcpD</fullName>
        <ecNumber evidence="3">3.5.2.6</ecNumber>
    </submittedName>
</protein>
<evidence type="ECO:0000313" key="4">
    <source>
        <dbReference type="Proteomes" id="UP000237968"/>
    </source>
</evidence>
<dbReference type="EMBL" id="PVNK01000143">
    <property type="protein sequence ID" value="PRP99015.1"/>
    <property type="molecule type" value="Genomic_DNA"/>
</dbReference>
<keyword evidence="4" id="KW-1185">Reference proteome</keyword>
<sequence>MLALLVVVGCRPKDGGCADPVACERACSPRSTEACFAAGRMYGAGIHGRRQPKRAVEMFEQACKAGHPGACTYLGSSYEHGVGVGADLARAQRYYESACNSGDGRACIGLGTLIEAENPSQARVLFERGLDRLEAGCVGEPETHCGALALLHVQGIGVEIGLDEGERLYAMACDAGDVESCSAVAELVRSRDRARSDQYYARACDGGYLYACVQHGIDLLLGTGPDADPGAGVARLREACEVGEPRACAALGTAYVSGVGVEVDAQAGVALYERGCRDGDGYACGSLGLLYSLGTGVPRDLDRAGGLFAHACEAGDALACGNLGWMHLRGIGFPEDRDGGVKLLDDACEAGDGRSCYRLGLHLAEQGPDHEAGTTAEGEAARLWRRGCELGSPDACTALSVSFIDGESGGEFGGDPGAGDQRLAVDLARYGCQEGSAAGCTLAGQIFALGWNVEQDRTTAEAYFRYACDLGDVDGCEVLASWLGAGADANPDANPDEDRAADEAAAAELWVRGRSLRERSCSEGELEDCIVLGAYYVRGLGVDKDFGRAVELYGQACEGGVTLACTQRAQILITGSLRGPESGDDQDRLEANYAEAFELLSQGCAAGDPLACVWLGLAYHRGRGVEADGEKAAEYYGRGCEQRFAFGCIGMGKLHEQGFGVAKNRRAARRFFAQACDLGANKFCR</sequence>
<dbReference type="SMART" id="SM00671">
    <property type="entry name" value="SEL1"/>
    <property type="match status" value="14"/>
</dbReference>
<dbReference type="Gene3D" id="1.25.40.10">
    <property type="entry name" value="Tetratricopeptide repeat domain"/>
    <property type="match status" value="4"/>
</dbReference>
<evidence type="ECO:0000313" key="3">
    <source>
        <dbReference type="EMBL" id="PRP99015.1"/>
    </source>
</evidence>
<dbReference type="Proteomes" id="UP000237968">
    <property type="component" value="Unassembled WGS sequence"/>
</dbReference>
<organism evidence="3 4">
    <name type="scientific">Enhygromyxa salina</name>
    <dbReference type="NCBI Taxonomy" id="215803"/>
    <lineage>
        <taxon>Bacteria</taxon>
        <taxon>Pseudomonadati</taxon>
        <taxon>Myxococcota</taxon>
        <taxon>Polyangia</taxon>
        <taxon>Nannocystales</taxon>
        <taxon>Nannocystaceae</taxon>
        <taxon>Enhygromyxa</taxon>
    </lineage>
</organism>
<comment type="similarity">
    <text evidence="1">Belongs to the hcp beta-lactamase family.</text>
</comment>
<proteinExistence type="inferred from homology"/>
<dbReference type="Pfam" id="PF08238">
    <property type="entry name" value="Sel1"/>
    <property type="match status" value="12"/>
</dbReference>
<evidence type="ECO:0000256" key="2">
    <source>
        <dbReference type="ARBA" id="ARBA00022737"/>
    </source>
</evidence>
<keyword evidence="2" id="KW-0677">Repeat</keyword>
<comment type="caution">
    <text evidence="3">The sequence shown here is derived from an EMBL/GenBank/DDBJ whole genome shotgun (WGS) entry which is preliminary data.</text>
</comment>
<keyword evidence="3" id="KW-0378">Hydrolase</keyword>
<dbReference type="InterPro" id="IPR040239">
    <property type="entry name" value="HcpB-like"/>
</dbReference>
<dbReference type="GO" id="GO:0008800">
    <property type="term" value="F:beta-lactamase activity"/>
    <property type="evidence" value="ECO:0007669"/>
    <property type="project" value="UniProtKB-EC"/>
</dbReference>
<dbReference type="InterPro" id="IPR011990">
    <property type="entry name" value="TPR-like_helical_dom_sf"/>
</dbReference>
<evidence type="ECO:0000256" key="1">
    <source>
        <dbReference type="ARBA" id="ARBA00008486"/>
    </source>
</evidence>
<dbReference type="PANTHER" id="PTHR13891">
    <property type="entry name" value="CYTOCHROME C OXIDASE ASSEMBLY FACTOR 7"/>
    <property type="match status" value="1"/>
</dbReference>
<accession>A0A2S9Y1P2</accession>
<dbReference type="AlphaFoldDB" id="A0A2S9Y1P2"/>
<dbReference type="InterPro" id="IPR006597">
    <property type="entry name" value="Sel1-like"/>
</dbReference>